<dbReference type="GO" id="GO:0051082">
    <property type="term" value="F:unfolded protein binding"/>
    <property type="evidence" value="ECO:0007669"/>
    <property type="project" value="TreeGrafter"/>
</dbReference>
<sequence length="198" mass="22166">MLKNKKKTTEEEKVALENQTQSEIEQEIEQVNEARAPEVDSEVEAVEEISVEEKLQGDLKEANDKYLRLYAEFDNYKRRTTKERIDLLQSAGKDVLLSILPVADDLERAIKAMESVSDVKAIKEGIILVSSKLKNTLGQKGIKEMESIGTVFDADIHEAITNIPAPSADLKGKVIDEVEKGYYLNDKVLRFAKVVVGS</sequence>
<dbReference type="Gene3D" id="3.90.20.20">
    <property type="match status" value="1"/>
</dbReference>
<evidence type="ECO:0000256" key="3">
    <source>
        <dbReference type="HAMAP-Rule" id="MF_01151"/>
    </source>
</evidence>
<proteinExistence type="inferred from homology"/>
<keyword evidence="8" id="KW-1185">Reference proteome</keyword>
<protein>
    <recommendedName>
        <fullName evidence="3 4">Protein GrpE</fullName>
    </recommendedName>
    <alternativeName>
        <fullName evidence="3">HSP-70 cofactor</fullName>
    </alternativeName>
</protein>
<reference evidence="7 8" key="1">
    <citation type="journal article" date="2013" name="Genome Announc.">
        <title>Draft Genome Sequence of Arcticibacter svalbardensis Strain MN12-7T, a Member of the Family Sphingobacteriaceae Isolated from an Arctic Soil Sample.</title>
        <authorList>
            <person name="Shivaji S."/>
            <person name="Ara S."/>
            <person name="Prasad S."/>
            <person name="Manasa B.P."/>
            <person name="Begum Z."/>
            <person name="Singh A."/>
            <person name="Kumar Pinnaka A."/>
        </authorList>
    </citation>
    <scope>NUCLEOTIDE SEQUENCE [LARGE SCALE GENOMIC DNA]</scope>
    <source>
        <strain evidence="7 8">MN12-7</strain>
    </source>
</reference>
<dbReference type="CDD" id="cd00446">
    <property type="entry name" value="GrpE"/>
    <property type="match status" value="1"/>
</dbReference>
<evidence type="ECO:0000256" key="6">
    <source>
        <dbReference type="SAM" id="MobiDB-lite"/>
    </source>
</evidence>
<dbReference type="GO" id="GO:0005737">
    <property type="term" value="C:cytoplasm"/>
    <property type="evidence" value="ECO:0007669"/>
    <property type="project" value="UniProtKB-SubCell"/>
</dbReference>
<dbReference type="GO" id="GO:0006457">
    <property type="term" value="P:protein folding"/>
    <property type="evidence" value="ECO:0007669"/>
    <property type="project" value="InterPro"/>
</dbReference>
<comment type="subcellular location">
    <subcellularLocation>
        <location evidence="3">Cytoplasm</location>
    </subcellularLocation>
</comment>
<keyword evidence="2 3" id="KW-0143">Chaperone</keyword>
<keyword evidence="3" id="KW-0963">Cytoplasm</keyword>
<dbReference type="GO" id="GO:0042803">
    <property type="term" value="F:protein homodimerization activity"/>
    <property type="evidence" value="ECO:0007669"/>
    <property type="project" value="InterPro"/>
</dbReference>
<dbReference type="HAMAP" id="MF_01151">
    <property type="entry name" value="GrpE"/>
    <property type="match status" value="1"/>
</dbReference>
<dbReference type="InterPro" id="IPR000740">
    <property type="entry name" value="GrpE"/>
</dbReference>
<dbReference type="Proteomes" id="UP000014174">
    <property type="component" value="Unassembled WGS sequence"/>
</dbReference>
<dbReference type="GO" id="GO:0000774">
    <property type="term" value="F:adenyl-nucleotide exchange factor activity"/>
    <property type="evidence" value="ECO:0007669"/>
    <property type="project" value="InterPro"/>
</dbReference>
<dbReference type="InterPro" id="IPR013805">
    <property type="entry name" value="GrpE_CC"/>
</dbReference>
<name>R9GQI0_9SPHI</name>
<dbReference type="Gene3D" id="2.30.22.10">
    <property type="entry name" value="Head domain of nucleotide exchange factor GrpE"/>
    <property type="match status" value="1"/>
</dbReference>
<feature type="region of interest" description="Disordered" evidence="6">
    <location>
        <begin position="1"/>
        <end position="43"/>
    </location>
</feature>
<evidence type="ECO:0000256" key="4">
    <source>
        <dbReference type="RuleBase" id="RU000639"/>
    </source>
</evidence>
<dbReference type="PANTHER" id="PTHR21237:SF23">
    <property type="entry name" value="GRPE PROTEIN HOMOLOG, MITOCHONDRIAL"/>
    <property type="match status" value="1"/>
</dbReference>
<comment type="similarity">
    <text evidence="1 3 5">Belongs to the GrpE family.</text>
</comment>
<accession>R9GQI0</accession>
<keyword evidence="3 4" id="KW-0346">Stress response</keyword>
<dbReference type="SUPFAM" id="SSF58014">
    <property type="entry name" value="Coiled-coil domain of nucleotide exchange factor GrpE"/>
    <property type="match status" value="1"/>
</dbReference>
<dbReference type="RefSeq" id="WP_016196264.1">
    <property type="nucleotide sequence ID" value="NZ_AQPN01000104.1"/>
</dbReference>
<dbReference type="GO" id="GO:0051087">
    <property type="term" value="F:protein-folding chaperone binding"/>
    <property type="evidence" value="ECO:0007669"/>
    <property type="project" value="InterPro"/>
</dbReference>
<organism evidence="7 8">
    <name type="scientific">Arcticibacter svalbardensis MN12-7</name>
    <dbReference type="NCBI Taxonomy" id="1150600"/>
    <lineage>
        <taxon>Bacteria</taxon>
        <taxon>Pseudomonadati</taxon>
        <taxon>Bacteroidota</taxon>
        <taxon>Sphingobacteriia</taxon>
        <taxon>Sphingobacteriales</taxon>
        <taxon>Sphingobacteriaceae</taxon>
        <taxon>Arcticibacter</taxon>
    </lineage>
</organism>
<evidence type="ECO:0000256" key="1">
    <source>
        <dbReference type="ARBA" id="ARBA00009054"/>
    </source>
</evidence>
<comment type="function">
    <text evidence="3 4">Participates actively in the response to hyperosmotic and heat shock by preventing the aggregation of stress-denatured proteins, in association with DnaK and GrpE. It is the nucleotide exchange factor for DnaK and may function as a thermosensor. Unfolded proteins bind initially to DnaJ; upon interaction with the DnaJ-bound protein, DnaK hydrolyzes its bound ATP, resulting in the formation of a stable complex. GrpE releases ADP from DnaK; ATP binding to DnaK triggers the release of the substrate protein, thus completing the reaction cycle. Several rounds of ATP-dependent interactions between DnaJ, DnaK and GrpE are required for fully efficient folding.</text>
</comment>
<dbReference type="PRINTS" id="PR00773">
    <property type="entry name" value="GRPEPROTEIN"/>
</dbReference>
<dbReference type="Pfam" id="PF01025">
    <property type="entry name" value="GrpE"/>
    <property type="match status" value="1"/>
</dbReference>
<comment type="caution">
    <text evidence="7">The sequence shown here is derived from an EMBL/GenBank/DDBJ whole genome shotgun (WGS) entry which is preliminary data.</text>
</comment>
<dbReference type="SUPFAM" id="SSF51064">
    <property type="entry name" value="Head domain of nucleotide exchange factor GrpE"/>
    <property type="match status" value="1"/>
</dbReference>
<dbReference type="AlphaFoldDB" id="R9GQI0"/>
<dbReference type="PROSITE" id="PS01071">
    <property type="entry name" value="GRPE"/>
    <property type="match status" value="1"/>
</dbReference>
<evidence type="ECO:0000313" key="8">
    <source>
        <dbReference type="Proteomes" id="UP000014174"/>
    </source>
</evidence>
<evidence type="ECO:0000313" key="7">
    <source>
        <dbReference type="EMBL" id="EOR93790.1"/>
    </source>
</evidence>
<gene>
    <name evidence="3" type="primary">grpE</name>
    <name evidence="7" type="ORF">ADIARSV_3033</name>
</gene>
<dbReference type="eggNOG" id="COG0576">
    <property type="taxonomic scope" value="Bacteria"/>
</dbReference>
<comment type="subunit">
    <text evidence="3">Homodimer.</text>
</comment>
<evidence type="ECO:0000256" key="2">
    <source>
        <dbReference type="ARBA" id="ARBA00023186"/>
    </source>
</evidence>
<dbReference type="InterPro" id="IPR009012">
    <property type="entry name" value="GrpE_head"/>
</dbReference>
<evidence type="ECO:0000256" key="5">
    <source>
        <dbReference type="RuleBase" id="RU004478"/>
    </source>
</evidence>
<dbReference type="OrthoDB" id="9812586at2"/>
<dbReference type="STRING" id="1150600.ADIARSV_3033"/>
<dbReference type="PATRIC" id="fig|1150600.3.peg.3003"/>
<dbReference type="EMBL" id="AQPN01000104">
    <property type="protein sequence ID" value="EOR93790.1"/>
    <property type="molecule type" value="Genomic_DNA"/>
</dbReference>
<dbReference type="PANTHER" id="PTHR21237">
    <property type="entry name" value="GRPE PROTEIN"/>
    <property type="match status" value="1"/>
</dbReference>